<protein>
    <submittedName>
        <fullName evidence="1">Uncharacterized protein</fullName>
    </submittedName>
</protein>
<evidence type="ECO:0000313" key="1">
    <source>
        <dbReference type="EMBL" id="MPC57360.1"/>
    </source>
</evidence>
<dbReference type="EMBL" id="VSRR010014722">
    <property type="protein sequence ID" value="MPC57360.1"/>
    <property type="molecule type" value="Genomic_DNA"/>
</dbReference>
<organism evidence="1 2">
    <name type="scientific">Portunus trituberculatus</name>
    <name type="common">Swimming crab</name>
    <name type="synonym">Neptunus trituberculatus</name>
    <dbReference type="NCBI Taxonomy" id="210409"/>
    <lineage>
        <taxon>Eukaryota</taxon>
        <taxon>Metazoa</taxon>
        <taxon>Ecdysozoa</taxon>
        <taxon>Arthropoda</taxon>
        <taxon>Crustacea</taxon>
        <taxon>Multicrustacea</taxon>
        <taxon>Malacostraca</taxon>
        <taxon>Eumalacostraca</taxon>
        <taxon>Eucarida</taxon>
        <taxon>Decapoda</taxon>
        <taxon>Pleocyemata</taxon>
        <taxon>Brachyura</taxon>
        <taxon>Eubrachyura</taxon>
        <taxon>Portunoidea</taxon>
        <taxon>Portunidae</taxon>
        <taxon>Portuninae</taxon>
        <taxon>Portunus</taxon>
    </lineage>
</organism>
<sequence>MTLKSVRTKHNRTHPVETFLMLSLQCTSAGLSPLGTPGRYSRSGLFVRPRFLNLLNGTKQEGLHSLGLTGGSPQTLVTGIFLTEE</sequence>
<keyword evidence="2" id="KW-1185">Reference proteome</keyword>
<name>A0A5B7GAQ1_PORTR</name>
<proteinExistence type="predicted"/>
<evidence type="ECO:0000313" key="2">
    <source>
        <dbReference type="Proteomes" id="UP000324222"/>
    </source>
</evidence>
<comment type="caution">
    <text evidence="1">The sequence shown here is derived from an EMBL/GenBank/DDBJ whole genome shotgun (WGS) entry which is preliminary data.</text>
</comment>
<dbReference type="Proteomes" id="UP000324222">
    <property type="component" value="Unassembled WGS sequence"/>
</dbReference>
<gene>
    <name evidence="1" type="ORF">E2C01_051339</name>
</gene>
<accession>A0A5B7GAQ1</accession>
<dbReference type="AlphaFoldDB" id="A0A5B7GAQ1"/>
<reference evidence="1 2" key="1">
    <citation type="submission" date="2019-05" db="EMBL/GenBank/DDBJ databases">
        <title>Another draft genome of Portunus trituberculatus and its Hox gene families provides insights of decapod evolution.</title>
        <authorList>
            <person name="Jeong J.-H."/>
            <person name="Song I."/>
            <person name="Kim S."/>
            <person name="Choi T."/>
            <person name="Kim D."/>
            <person name="Ryu S."/>
            <person name="Kim W."/>
        </authorList>
    </citation>
    <scope>NUCLEOTIDE SEQUENCE [LARGE SCALE GENOMIC DNA]</scope>
    <source>
        <tissue evidence="1">Muscle</tissue>
    </source>
</reference>